<evidence type="ECO:0000313" key="1">
    <source>
        <dbReference type="EMBL" id="CAI0388124.1"/>
    </source>
</evidence>
<proteinExistence type="predicted"/>
<dbReference type="Proteomes" id="UP001154282">
    <property type="component" value="Unassembled WGS sequence"/>
</dbReference>
<gene>
    <name evidence="1" type="ORF">LITE_LOCUS5723</name>
</gene>
<keyword evidence="2" id="KW-1185">Reference proteome</keyword>
<accession>A0AAV0HS54</accession>
<sequence>MLLYGGLCSAFARQMGMWKLRRRLQVVFCS</sequence>
<reference evidence="1" key="1">
    <citation type="submission" date="2022-08" db="EMBL/GenBank/DDBJ databases">
        <authorList>
            <person name="Gutierrez-Valencia J."/>
        </authorList>
    </citation>
    <scope>NUCLEOTIDE SEQUENCE</scope>
</reference>
<organism evidence="1 2">
    <name type="scientific">Linum tenue</name>
    <dbReference type="NCBI Taxonomy" id="586396"/>
    <lineage>
        <taxon>Eukaryota</taxon>
        <taxon>Viridiplantae</taxon>
        <taxon>Streptophyta</taxon>
        <taxon>Embryophyta</taxon>
        <taxon>Tracheophyta</taxon>
        <taxon>Spermatophyta</taxon>
        <taxon>Magnoliopsida</taxon>
        <taxon>eudicotyledons</taxon>
        <taxon>Gunneridae</taxon>
        <taxon>Pentapetalae</taxon>
        <taxon>rosids</taxon>
        <taxon>fabids</taxon>
        <taxon>Malpighiales</taxon>
        <taxon>Linaceae</taxon>
        <taxon>Linum</taxon>
    </lineage>
</organism>
<name>A0AAV0HS54_9ROSI</name>
<comment type="caution">
    <text evidence="1">The sequence shown here is derived from an EMBL/GenBank/DDBJ whole genome shotgun (WGS) entry which is preliminary data.</text>
</comment>
<dbReference type="AlphaFoldDB" id="A0AAV0HS54"/>
<protein>
    <submittedName>
        <fullName evidence="1">Uncharacterized protein</fullName>
    </submittedName>
</protein>
<evidence type="ECO:0000313" key="2">
    <source>
        <dbReference type="Proteomes" id="UP001154282"/>
    </source>
</evidence>
<dbReference type="EMBL" id="CAMGYJ010000002">
    <property type="protein sequence ID" value="CAI0388124.1"/>
    <property type="molecule type" value="Genomic_DNA"/>
</dbReference>